<comment type="caution">
    <text evidence="1">The sequence shown here is derived from an EMBL/GenBank/DDBJ whole genome shotgun (WGS) entry which is preliminary data.</text>
</comment>
<name>A0AAD2UI83_ECOLX</name>
<organism evidence="1 2">
    <name type="scientific">Escherichia coli O103</name>
    <dbReference type="NCBI Taxonomy" id="1055536"/>
    <lineage>
        <taxon>Bacteria</taxon>
        <taxon>Pseudomonadati</taxon>
        <taxon>Pseudomonadota</taxon>
        <taxon>Gammaproteobacteria</taxon>
        <taxon>Enterobacterales</taxon>
        <taxon>Enterobacteriaceae</taxon>
        <taxon>Escherichia</taxon>
    </lineage>
</organism>
<dbReference type="EMBL" id="ABLPVO010000070">
    <property type="protein sequence ID" value="EKY2522460.1"/>
    <property type="molecule type" value="Genomic_DNA"/>
</dbReference>
<evidence type="ECO:0000313" key="2">
    <source>
        <dbReference type="Proteomes" id="UP001179981"/>
    </source>
</evidence>
<dbReference type="Proteomes" id="UP001179981">
    <property type="component" value="Unassembled WGS sequence"/>
</dbReference>
<reference evidence="1" key="1">
    <citation type="submission" date="2023-04" db="EMBL/GenBank/DDBJ databases">
        <authorList>
            <consortium name="GenomeTrakr network: Whole genome sequencing for foodborne pathogen traceback"/>
        </authorList>
    </citation>
    <scope>NUCLEOTIDE SEQUENCE</scope>
    <source>
        <strain evidence="1">RM15640</strain>
    </source>
</reference>
<sequence>MIKIKSILAGLLLSILVPVDAGKYRKGGSVPSQNMVGGIVRRLVIVGMT</sequence>
<protein>
    <submittedName>
        <fullName evidence="1">Uncharacterized protein</fullName>
    </submittedName>
</protein>
<dbReference type="AlphaFoldDB" id="A0AAD2UI83"/>
<accession>A0AAD2UI83</accession>
<evidence type="ECO:0000313" key="1">
    <source>
        <dbReference type="EMBL" id="EKY2522460.1"/>
    </source>
</evidence>
<proteinExistence type="predicted"/>
<gene>
    <name evidence="1" type="ORF">QF322_005068</name>
</gene>